<evidence type="ECO:0000313" key="2">
    <source>
        <dbReference type="EMBL" id="VAW28427.1"/>
    </source>
</evidence>
<proteinExistence type="predicted"/>
<reference evidence="2" key="1">
    <citation type="submission" date="2018-06" db="EMBL/GenBank/DDBJ databases">
        <authorList>
            <person name="Zhirakovskaya E."/>
        </authorList>
    </citation>
    <scope>NUCLEOTIDE SEQUENCE</scope>
</reference>
<dbReference type="SUPFAM" id="SSF103088">
    <property type="entry name" value="OmpA-like"/>
    <property type="match status" value="1"/>
</dbReference>
<protein>
    <recommendedName>
        <fullName evidence="1">OmpA-like domain-containing protein</fullName>
    </recommendedName>
</protein>
<dbReference type="InterPro" id="IPR036737">
    <property type="entry name" value="OmpA-like_sf"/>
</dbReference>
<dbReference type="PROSITE" id="PS51123">
    <property type="entry name" value="OMPA_2"/>
    <property type="match status" value="1"/>
</dbReference>
<dbReference type="EMBL" id="UOES01000401">
    <property type="protein sequence ID" value="VAW28427.1"/>
    <property type="molecule type" value="Genomic_DNA"/>
</dbReference>
<name>A0A3B0UT50_9ZZZZ</name>
<gene>
    <name evidence="2" type="ORF">MNBD_BACTEROID06-942</name>
</gene>
<accession>A0A3B0UT50</accession>
<dbReference type="InterPro" id="IPR006665">
    <property type="entry name" value="OmpA-like"/>
</dbReference>
<feature type="domain" description="OmpA-like" evidence="1">
    <location>
        <begin position="1"/>
        <end position="65"/>
    </location>
</feature>
<sequence length="65" mass="7434">HRELEGTAVKLSTERASIVGRYLESQGIAADRYEVKGWGGKKMLYDKHSPQARYNVRVEIEVVEE</sequence>
<dbReference type="Pfam" id="PF00691">
    <property type="entry name" value="OmpA"/>
    <property type="match status" value="1"/>
</dbReference>
<feature type="non-terminal residue" evidence="2">
    <location>
        <position position="1"/>
    </location>
</feature>
<organism evidence="2">
    <name type="scientific">hydrothermal vent metagenome</name>
    <dbReference type="NCBI Taxonomy" id="652676"/>
    <lineage>
        <taxon>unclassified sequences</taxon>
        <taxon>metagenomes</taxon>
        <taxon>ecological metagenomes</taxon>
    </lineage>
</organism>
<dbReference type="AlphaFoldDB" id="A0A3B0UT50"/>
<evidence type="ECO:0000259" key="1">
    <source>
        <dbReference type="PROSITE" id="PS51123"/>
    </source>
</evidence>
<dbReference type="Gene3D" id="3.30.1330.60">
    <property type="entry name" value="OmpA-like domain"/>
    <property type="match status" value="1"/>
</dbReference>